<dbReference type="STRING" id="210143.A0A1R3IVM2"/>
<accession>A0A1R3IVM2</accession>
<sequence>MTASSKTSITVVPTSDSTLPPIVNAMEIYSLSDPLTSGTNSKDGLVALQKAFEILQEWSGDPCLPSPYSWDWVECSSDPIPRVTALYLSGFDLYGSLPYFSSMDALQLIDMHNNSIEGPIPTFLGDLPDLTLL</sequence>
<evidence type="ECO:0000313" key="1">
    <source>
        <dbReference type="EMBL" id="OMO86628.1"/>
    </source>
</evidence>
<dbReference type="PANTHER" id="PTHR45631:SF44">
    <property type="entry name" value="CARBOHYDRATE-BINDING PROTEIN OF THE ER PROTEIN"/>
    <property type="match status" value="1"/>
</dbReference>
<keyword evidence="2" id="KW-1185">Reference proteome</keyword>
<reference evidence="1 2" key="1">
    <citation type="submission" date="2013-09" db="EMBL/GenBank/DDBJ databases">
        <title>Corchorus capsularis genome sequencing.</title>
        <authorList>
            <person name="Alam M."/>
            <person name="Haque M.S."/>
            <person name="Islam M.S."/>
            <person name="Emdad E.M."/>
            <person name="Islam M.M."/>
            <person name="Ahmed B."/>
            <person name="Halim A."/>
            <person name="Hossen Q.M.M."/>
            <person name="Hossain M.Z."/>
            <person name="Ahmed R."/>
            <person name="Khan M.M."/>
            <person name="Islam R."/>
            <person name="Rashid M.M."/>
            <person name="Khan S.A."/>
            <person name="Rahman M.S."/>
            <person name="Alam M."/>
        </authorList>
    </citation>
    <scope>NUCLEOTIDE SEQUENCE [LARGE SCALE GENOMIC DNA]</scope>
    <source>
        <strain evidence="2">cv. CVL-1</strain>
        <tissue evidence="1">Whole seedling</tissue>
    </source>
</reference>
<dbReference type="OrthoDB" id="2143199at2759"/>
<name>A0A1R3IVM2_COCAP</name>
<dbReference type="PANTHER" id="PTHR45631">
    <property type="entry name" value="OS07G0107800 PROTEIN-RELATED"/>
    <property type="match status" value="1"/>
</dbReference>
<dbReference type="Gramene" id="OMO86628">
    <property type="protein sequence ID" value="OMO86628"/>
    <property type="gene ID" value="CCACVL1_09543"/>
</dbReference>
<evidence type="ECO:0008006" key="3">
    <source>
        <dbReference type="Google" id="ProtNLM"/>
    </source>
</evidence>
<organism evidence="1 2">
    <name type="scientific">Corchorus capsularis</name>
    <name type="common">Jute</name>
    <dbReference type="NCBI Taxonomy" id="210143"/>
    <lineage>
        <taxon>Eukaryota</taxon>
        <taxon>Viridiplantae</taxon>
        <taxon>Streptophyta</taxon>
        <taxon>Embryophyta</taxon>
        <taxon>Tracheophyta</taxon>
        <taxon>Spermatophyta</taxon>
        <taxon>Magnoliopsida</taxon>
        <taxon>eudicotyledons</taxon>
        <taxon>Gunneridae</taxon>
        <taxon>Pentapetalae</taxon>
        <taxon>rosids</taxon>
        <taxon>malvids</taxon>
        <taxon>Malvales</taxon>
        <taxon>Malvaceae</taxon>
        <taxon>Grewioideae</taxon>
        <taxon>Apeibeae</taxon>
        <taxon>Corchorus</taxon>
    </lineage>
</organism>
<comment type="caution">
    <text evidence="1">The sequence shown here is derived from an EMBL/GenBank/DDBJ whole genome shotgun (WGS) entry which is preliminary data.</text>
</comment>
<dbReference type="Proteomes" id="UP000188268">
    <property type="component" value="Unassembled WGS sequence"/>
</dbReference>
<dbReference type="SUPFAM" id="SSF52058">
    <property type="entry name" value="L domain-like"/>
    <property type="match status" value="1"/>
</dbReference>
<dbReference type="Gene3D" id="3.80.10.10">
    <property type="entry name" value="Ribonuclease Inhibitor"/>
    <property type="match status" value="1"/>
</dbReference>
<dbReference type="AlphaFoldDB" id="A0A1R3IVM2"/>
<evidence type="ECO:0000313" key="2">
    <source>
        <dbReference type="Proteomes" id="UP000188268"/>
    </source>
</evidence>
<proteinExistence type="predicted"/>
<dbReference type="InterPro" id="IPR032675">
    <property type="entry name" value="LRR_dom_sf"/>
</dbReference>
<dbReference type="EMBL" id="AWWV01009428">
    <property type="protein sequence ID" value="OMO86628.1"/>
    <property type="molecule type" value="Genomic_DNA"/>
</dbReference>
<gene>
    <name evidence="1" type="ORF">CCACVL1_09543</name>
</gene>
<protein>
    <recommendedName>
        <fullName evidence="3">Leucine-rich repeat-containing N-terminal plant-type domain-containing protein</fullName>
    </recommendedName>
</protein>
<dbReference type="OMA" id="NAGEMYM"/>